<dbReference type="AlphaFoldDB" id="A0A0S7XK80"/>
<feature type="transmembrane region" description="Helical" evidence="11">
    <location>
        <begin position="262"/>
        <end position="284"/>
    </location>
</feature>
<evidence type="ECO:0000313" key="14">
    <source>
        <dbReference type="EMBL" id="KPJ62252.1"/>
    </source>
</evidence>
<organism evidence="14 15">
    <name type="scientific">candidate division KD3-62 bacterium DG_56</name>
    <dbReference type="NCBI Taxonomy" id="1704032"/>
    <lineage>
        <taxon>Bacteria</taxon>
        <taxon>candidate division KD3-62</taxon>
    </lineage>
</organism>
<protein>
    <recommendedName>
        <fullName evidence="3 10">Cell division protein FtsX</fullName>
    </recommendedName>
</protein>
<dbReference type="PIRSF" id="PIRSF003097">
    <property type="entry name" value="FtsX"/>
    <property type="match status" value="1"/>
</dbReference>
<evidence type="ECO:0000256" key="11">
    <source>
        <dbReference type="SAM" id="Phobius"/>
    </source>
</evidence>
<proteinExistence type="inferred from homology"/>
<reference evidence="14 15" key="1">
    <citation type="journal article" date="2015" name="Microbiome">
        <title>Genomic resolution of linkages in carbon, nitrogen, and sulfur cycling among widespread estuary sediment bacteria.</title>
        <authorList>
            <person name="Baker B.J."/>
            <person name="Lazar C.S."/>
            <person name="Teske A.P."/>
            <person name="Dick G.J."/>
        </authorList>
    </citation>
    <scope>NUCLEOTIDE SEQUENCE [LARGE SCALE GENOMIC DNA]</scope>
    <source>
        <strain evidence="14">DG_56</strain>
    </source>
</reference>
<dbReference type="InterPro" id="IPR040690">
    <property type="entry name" value="FtsX_ECD"/>
</dbReference>
<keyword evidence="6 11" id="KW-0812">Transmembrane</keyword>
<comment type="caution">
    <text evidence="14">The sequence shown here is derived from an EMBL/GenBank/DDBJ whole genome shotgun (WGS) entry which is preliminary data.</text>
</comment>
<keyword evidence="8 10" id="KW-0472">Membrane</keyword>
<dbReference type="PANTHER" id="PTHR47755">
    <property type="entry name" value="CELL DIVISION PROTEIN FTSX"/>
    <property type="match status" value="1"/>
</dbReference>
<keyword evidence="4 10" id="KW-1003">Cell membrane</keyword>
<evidence type="ECO:0000259" key="12">
    <source>
        <dbReference type="Pfam" id="PF02687"/>
    </source>
</evidence>
<evidence type="ECO:0000256" key="2">
    <source>
        <dbReference type="ARBA" id="ARBA00007379"/>
    </source>
</evidence>
<dbReference type="Pfam" id="PF02687">
    <property type="entry name" value="FtsX"/>
    <property type="match status" value="1"/>
</dbReference>
<evidence type="ECO:0000256" key="5">
    <source>
        <dbReference type="ARBA" id="ARBA00022618"/>
    </source>
</evidence>
<dbReference type="InterPro" id="IPR003838">
    <property type="entry name" value="ABC3_permease_C"/>
</dbReference>
<keyword evidence="5 10" id="KW-0132">Cell division</keyword>
<keyword evidence="9 10" id="KW-0131">Cell cycle</keyword>
<evidence type="ECO:0000256" key="3">
    <source>
        <dbReference type="ARBA" id="ARBA00021907"/>
    </source>
</evidence>
<dbReference type="InterPro" id="IPR004513">
    <property type="entry name" value="FtsX"/>
</dbReference>
<evidence type="ECO:0000256" key="4">
    <source>
        <dbReference type="ARBA" id="ARBA00022475"/>
    </source>
</evidence>
<evidence type="ECO:0000256" key="8">
    <source>
        <dbReference type="ARBA" id="ARBA00023136"/>
    </source>
</evidence>
<dbReference type="PANTHER" id="PTHR47755:SF1">
    <property type="entry name" value="CELL DIVISION PROTEIN FTSX"/>
    <property type="match status" value="1"/>
</dbReference>
<dbReference type="GO" id="GO:0005886">
    <property type="term" value="C:plasma membrane"/>
    <property type="evidence" value="ECO:0007669"/>
    <property type="project" value="UniProtKB-SubCell"/>
</dbReference>
<evidence type="ECO:0000313" key="15">
    <source>
        <dbReference type="Proteomes" id="UP000052020"/>
    </source>
</evidence>
<sequence>MIRLFRAIEFFLVEATVNIRRHGLMSLAAIAIVAFVFLLVGLFGLMLANLRSATEYALSEVTFFAYLDPRASLDDAHVLRMDILDLEGVKSAKVITKEEAFERIAKRLWGSRDLGNIPNRLGHSVRVTAIDPRDTLRLADRISGMAQVKNVVDARQSVSKLLEWARLVDVGVVVIGLLLALAVVGIIHSTIRLTLFARRREISIMQMVGATSTYVAGPFLLEGAFHGTVGSGIAAGLLFLGYDYLLGRAQYWTWLPLVREQQIIWGFWGMIIAGFVLGVLGSLFSVRRFLHRPVVV</sequence>
<feature type="transmembrane region" description="Helical" evidence="11">
    <location>
        <begin position="170"/>
        <end position="193"/>
    </location>
</feature>
<evidence type="ECO:0000256" key="6">
    <source>
        <dbReference type="ARBA" id="ARBA00022692"/>
    </source>
</evidence>
<evidence type="ECO:0000256" key="7">
    <source>
        <dbReference type="ARBA" id="ARBA00022989"/>
    </source>
</evidence>
<dbReference type="Gene3D" id="3.30.70.3040">
    <property type="match status" value="1"/>
</dbReference>
<comment type="similarity">
    <text evidence="2 10">Belongs to the ABC-4 integral membrane protein family. FtsX subfamily.</text>
</comment>
<keyword evidence="7 11" id="KW-1133">Transmembrane helix</keyword>
<evidence type="ECO:0000256" key="10">
    <source>
        <dbReference type="PIRNR" id="PIRNR003097"/>
    </source>
</evidence>
<name>A0A0S7XK80_9BACT</name>
<feature type="transmembrane region" description="Helical" evidence="11">
    <location>
        <begin position="27"/>
        <end position="48"/>
    </location>
</feature>
<evidence type="ECO:0000256" key="9">
    <source>
        <dbReference type="ARBA" id="ARBA00023306"/>
    </source>
</evidence>
<dbReference type="PATRIC" id="fig|1704032.3.peg.933"/>
<dbReference type="GO" id="GO:0051301">
    <property type="term" value="P:cell division"/>
    <property type="evidence" value="ECO:0007669"/>
    <property type="project" value="UniProtKB-KW"/>
</dbReference>
<dbReference type="EMBL" id="LIZY01000125">
    <property type="protein sequence ID" value="KPJ62252.1"/>
    <property type="molecule type" value="Genomic_DNA"/>
</dbReference>
<comment type="subcellular location">
    <subcellularLocation>
        <location evidence="1">Cell membrane</location>
        <topology evidence="1">Multi-pass membrane protein</topology>
    </subcellularLocation>
</comment>
<feature type="transmembrane region" description="Helical" evidence="11">
    <location>
        <begin position="214"/>
        <end position="242"/>
    </location>
</feature>
<feature type="domain" description="ABC3 transporter permease C-terminal" evidence="12">
    <location>
        <begin position="174"/>
        <end position="293"/>
    </location>
</feature>
<dbReference type="Proteomes" id="UP000052020">
    <property type="component" value="Unassembled WGS sequence"/>
</dbReference>
<evidence type="ECO:0000259" key="13">
    <source>
        <dbReference type="Pfam" id="PF18075"/>
    </source>
</evidence>
<accession>A0A0S7XK80</accession>
<evidence type="ECO:0000256" key="1">
    <source>
        <dbReference type="ARBA" id="ARBA00004651"/>
    </source>
</evidence>
<dbReference type="Pfam" id="PF18075">
    <property type="entry name" value="FtsX_ECD"/>
    <property type="match status" value="1"/>
</dbReference>
<gene>
    <name evidence="14" type="ORF">AMK68_05150</name>
</gene>
<feature type="domain" description="FtsX extracellular" evidence="13">
    <location>
        <begin position="65"/>
        <end position="151"/>
    </location>
</feature>